<accession>A0A1H5Y906</accession>
<evidence type="ECO:0000313" key="2">
    <source>
        <dbReference type="EMBL" id="SEG20137.1"/>
    </source>
</evidence>
<sequence>MKKVFLSLSIISTLFLSAQESENSTSTRQNDIMLSPIELIAGPALNVSYERLLNKDSGIGINGVFLFSDNEDNSNLKSQISPYYRMYFGKKYAAGFFVEAFVPITTTYDTDNIIFTNQNGFYDYSYNKKNNTTIGAGIGFGGKWVARKNIIFEVSGGVARRFGEGNYDKVTGKGILGIGYRF</sequence>
<dbReference type="EMBL" id="FNUS01000003">
    <property type="protein sequence ID" value="SEG20137.1"/>
    <property type="molecule type" value="Genomic_DNA"/>
</dbReference>
<feature type="chain" id="PRO_5009290285" description="DUF3575 domain-containing protein" evidence="1">
    <location>
        <begin position="19"/>
        <end position="182"/>
    </location>
</feature>
<protein>
    <recommendedName>
        <fullName evidence="4">DUF3575 domain-containing protein</fullName>
    </recommendedName>
</protein>
<dbReference type="InterPro" id="IPR021958">
    <property type="entry name" value="DUF3575"/>
</dbReference>
<evidence type="ECO:0000256" key="1">
    <source>
        <dbReference type="SAM" id="SignalP"/>
    </source>
</evidence>
<keyword evidence="1" id="KW-0732">Signal</keyword>
<reference evidence="3" key="1">
    <citation type="submission" date="2016-10" db="EMBL/GenBank/DDBJ databases">
        <authorList>
            <person name="Varghese N."/>
            <person name="Submissions S."/>
        </authorList>
    </citation>
    <scope>NUCLEOTIDE SEQUENCE [LARGE SCALE GENOMIC DNA]</scope>
    <source>
        <strain evidence="3">DSM 21580</strain>
    </source>
</reference>
<evidence type="ECO:0000313" key="3">
    <source>
        <dbReference type="Proteomes" id="UP000236738"/>
    </source>
</evidence>
<dbReference type="RefSeq" id="WP_103913666.1">
    <property type="nucleotide sequence ID" value="NZ_FNUS01000003.1"/>
</dbReference>
<organism evidence="2 3">
    <name type="scientific">Halpernia humi</name>
    <dbReference type="NCBI Taxonomy" id="493375"/>
    <lineage>
        <taxon>Bacteria</taxon>
        <taxon>Pseudomonadati</taxon>
        <taxon>Bacteroidota</taxon>
        <taxon>Flavobacteriia</taxon>
        <taxon>Flavobacteriales</taxon>
        <taxon>Weeksellaceae</taxon>
        <taxon>Chryseobacterium group</taxon>
        <taxon>Halpernia</taxon>
    </lineage>
</organism>
<dbReference type="AlphaFoldDB" id="A0A1H5Y906"/>
<dbReference type="Pfam" id="PF12099">
    <property type="entry name" value="DUF3575"/>
    <property type="match status" value="1"/>
</dbReference>
<proteinExistence type="predicted"/>
<name>A0A1H5Y906_9FLAO</name>
<dbReference type="OrthoDB" id="768080at2"/>
<evidence type="ECO:0008006" key="4">
    <source>
        <dbReference type="Google" id="ProtNLM"/>
    </source>
</evidence>
<dbReference type="Proteomes" id="UP000236738">
    <property type="component" value="Unassembled WGS sequence"/>
</dbReference>
<gene>
    <name evidence="2" type="ORF">SAMN05421847_1714</name>
</gene>
<keyword evidence="3" id="KW-1185">Reference proteome</keyword>
<feature type="signal peptide" evidence="1">
    <location>
        <begin position="1"/>
        <end position="18"/>
    </location>
</feature>